<accession>A0ACA9R578</accession>
<protein>
    <submittedName>
        <fullName evidence="1">24765_t:CDS:1</fullName>
    </submittedName>
</protein>
<dbReference type="Proteomes" id="UP000789920">
    <property type="component" value="Unassembled WGS sequence"/>
</dbReference>
<gene>
    <name evidence="1" type="ORF">RPERSI_LOCUS17160</name>
</gene>
<keyword evidence="2" id="KW-1185">Reference proteome</keyword>
<feature type="non-terminal residue" evidence="1">
    <location>
        <position position="218"/>
    </location>
</feature>
<proteinExistence type="predicted"/>
<evidence type="ECO:0000313" key="2">
    <source>
        <dbReference type="Proteomes" id="UP000789920"/>
    </source>
</evidence>
<reference evidence="1" key="1">
    <citation type="submission" date="2021-06" db="EMBL/GenBank/DDBJ databases">
        <authorList>
            <person name="Kallberg Y."/>
            <person name="Tangrot J."/>
            <person name="Rosling A."/>
        </authorList>
    </citation>
    <scope>NUCLEOTIDE SEQUENCE</scope>
    <source>
        <strain evidence="1">MA461A</strain>
    </source>
</reference>
<sequence>MSQLNQLVDSRKLDLDALGSPLIIVSSLLLIVDVLDALFTLLAASDIEALKILQSNLAGFRFFQAPFSQTALTRIFWTATLNIFIEDIPRVVIQTIYFIYTVQYDLIPLLSLLSSCITLLVNIIGRVYEAIYRIRHGTPSQQKSDDEDDDTGGSKKNMDVKRKSRGGKDDVEYNKYKIPGDNYAKDDYSWTADNANRASRTSTMSSSDETMISGDPRA</sequence>
<evidence type="ECO:0000313" key="1">
    <source>
        <dbReference type="EMBL" id="CAG8777904.1"/>
    </source>
</evidence>
<dbReference type="EMBL" id="CAJVQC010043624">
    <property type="protein sequence ID" value="CAG8777904.1"/>
    <property type="molecule type" value="Genomic_DNA"/>
</dbReference>
<name>A0ACA9R578_9GLOM</name>
<comment type="caution">
    <text evidence="1">The sequence shown here is derived from an EMBL/GenBank/DDBJ whole genome shotgun (WGS) entry which is preliminary data.</text>
</comment>
<organism evidence="1 2">
    <name type="scientific">Racocetra persica</name>
    <dbReference type="NCBI Taxonomy" id="160502"/>
    <lineage>
        <taxon>Eukaryota</taxon>
        <taxon>Fungi</taxon>
        <taxon>Fungi incertae sedis</taxon>
        <taxon>Mucoromycota</taxon>
        <taxon>Glomeromycotina</taxon>
        <taxon>Glomeromycetes</taxon>
        <taxon>Diversisporales</taxon>
        <taxon>Gigasporaceae</taxon>
        <taxon>Racocetra</taxon>
    </lineage>
</organism>